<dbReference type="AlphaFoldDB" id="A0A1G1WWT0"/>
<keyword evidence="4 5" id="KW-0472">Membrane</keyword>
<comment type="caution">
    <text evidence="6">The sequence shown here is derived from an EMBL/GenBank/DDBJ whole genome shotgun (WGS) entry which is preliminary data.</text>
</comment>
<comment type="subcellular location">
    <subcellularLocation>
        <location evidence="1">Membrane</location>
        <topology evidence="1">Multi-pass membrane protein</topology>
    </subcellularLocation>
</comment>
<dbReference type="Pfam" id="PF09685">
    <property type="entry name" value="MamF_MmsF"/>
    <property type="match status" value="1"/>
</dbReference>
<sequence>MSNNVSNNKTERRSFFGLLKRFDRDSEKQFVRQYTGEDTWVASASYFPFVSAAVILLRKNNSEFVSFHARQALVVLVLSLFAFMVVPSIAKLIVGIAAYTTLVYGAFRALQGRKWYLPIVTEVANTIDL</sequence>
<keyword evidence="3 5" id="KW-1133">Transmembrane helix</keyword>
<dbReference type="Proteomes" id="UP000179279">
    <property type="component" value="Unassembled WGS sequence"/>
</dbReference>
<evidence type="ECO:0000256" key="2">
    <source>
        <dbReference type="ARBA" id="ARBA00022692"/>
    </source>
</evidence>
<evidence type="ECO:0000313" key="6">
    <source>
        <dbReference type="EMBL" id="OGY32144.1"/>
    </source>
</evidence>
<protein>
    <submittedName>
        <fullName evidence="6">Uncharacterized protein</fullName>
    </submittedName>
</protein>
<evidence type="ECO:0000256" key="4">
    <source>
        <dbReference type="ARBA" id="ARBA00023136"/>
    </source>
</evidence>
<gene>
    <name evidence="6" type="ORF">A3A57_02770</name>
</gene>
<evidence type="ECO:0000313" key="7">
    <source>
        <dbReference type="Proteomes" id="UP000179279"/>
    </source>
</evidence>
<accession>A0A1G1WWT0</accession>
<feature type="transmembrane region" description="Helical" evidence="5">
    <location>
        <begin position="40"/>
        <end position="57"/>
    </location>
</feature>
<keyword evidence="2 5" id="KW-0812">Transmembrane</keyword>
<dbReference type="InterPro" id="IPR019109">
    <property type="entry name" value="MamF_MmsF"/>
</dbReference>
<evidence type="ECO:0000256" key="1">
    <source>
        <dbReference type="ARBA" id="ARBA00004141"/>
    </source>
</evidence>
<name>A0A1G1WWT0_9BACT</name>
<reference evidence="6 7" key="1">
    <citation type="journal article" date="2016" name="Nat. Commun.">
        <title>Thousands of microbial genomes shed light on interconnected biogeochemical processes in an aquifer system.</title>
        <authorList>
            <person name="Anantharaman K."/>
            <person name="Brown C.T."/>
            <person name="Hug L.A."/>
            <person name="Sharon I."/>
            <person name="Castelle C.J."/>
            <person name="Probst A.J."/>
            <person name="Thomas B.C."/>
            <person name="Singh A."/>
            <person name="Wilkins M.J."/>
            <person name="Karaoz U."/>
            <person name="Brodie E.L."/>
            <person name="Williams K.H."/>
            <person name="Hubbard S.S."/>
            <person name="Banfield J.F."/>
        </authorList>
    </citation>
    <scope>NUCLEOTIDE SEQUENCE [LARGE SCALE GENOMIC DNA]</scope>
</reference>
<proteinExistence type="predicted"/>
<dbReference type="EMBL" id="MHDA01000022">
    <property type="protein sequence ID" value="OGY32144.1"/>
    <property type="molecule type" value="Genomic_DNA"/>
</dbReference>
<feature type="transmembrane region" description="Helical" evidence="5">
    <location>
        <begin position="69"/>
        <end position="86"/>
    </location>
</feature>
<evidence type="ECO:0000256" key="5">
    <source>
        <dbReference type="SAM" id="Phobius"/>
    </source>
</evidence>
<evidence type="ECO:0000256" key="3">
    <source>
        <dbReference type="ARBA" id="ARBA00022989"/>
    </source>
</evidence>
<organism evidence="6 7">
    <name type="scientific">Candidatus Woykebacteria bacterium RIFCSPLOWO2_01_FULL_41_12</name>
    <dbReference type="NCBI Taxonomy" id="1802604"/>
    <lineage>
        <taxon>Bacteria</taxon>
        <taxon>Candidatus Woykeibacteriota</taxon>
    </lineage>
</organism>